<dbReference type="PANTHER" id="PTHR10166">
    <property type="entry name" value="VOLTAGE-DEPENDENT CALCIUM CHANNEL SUBUNIT ALPHA-2/DELTA-RELATED"/>
    <property type="match status" value="1"/>
</dbReference>
<dbReference type="InterPro" id="IPR051173">
    <property type="entry name" value="Ca_channel_alpha-2/delta"/>
</dbReference>
<sequence length="603" mass="64691">MAQPTTGGSRRLPLIIAVVVGLVAVVGAYLILRPDGTAGSGGDNRARGDCVQIEINASLEKGDLMVEMAESYNQTGRTFDGRCAAVSVHKTTSGAAMEAIANGWDPQRDGAPVPQVWSPSASLWLDLLEQRGASTDNPVRVEGDRLPVTQSPVVLAMPQPMAEALGWPNAKIGWSDVLALSSDPDGWGSRGHPEWGRFAFGKDNPHLSTSGLAATVTTYYAATGRSSDLVAADITDPKVMDFVRSVEGGVLHYADEAMKFLANLAEVDAQGRAMSYVSAVVLQEQLVHLYNEGNPTGDRALFGKGRKPQVPLVAVHPADGMLMLDHPYVTLPSASDDQRAAAADFLSYMREDTQQRRFVELGFRDKDGHLDEARARSVGAPAGTAPSTISSPGPEILAKILDGWDTLRKKAQVMLVLDVSGSMDDHTGSGKTKMEAAKQAAIQALDLLHPEDEVALWTFSTPARGASEPYTERVPLSRIGANKAALTSAIGALRPEGGTALYSTVRDAHDHLVEHFSPDRINAVVVLTDGRNEYPRDNDLDQLLRDLDATDREQSVRIFSIAFGDKSDLGVLEQISKASRAAAYDARDPDTIDKVFISVLSNF</sequence>
<dbReference type="SUPFAM" id="SSF53850">
    <property type="entry name" value="Periplasmic binding protein-like II"/>
    <property type="match status" value="1"/>
</dbReference>
<protein>
    <submittedName>
        <fullName evidence="3">VWA domain-containing protein</fullName>
    </submittedName>
</protein>
<dbReference type="RefSeq" id="WP_212821755.1">
    <property type="nucleotide sequence ID" value="NZ_AP023359.1"/>
</dbReference>
<keyword evidence="1" id="KW-0472">Membrane</keyword>
<dbReference type="PROSITE" id="PS50234">
    <property type="entry name" value="VWFA"/>
    <property type="match status" value="1"/>
</dbReference>
<dbReference type="SUPFAM" id="SSF53300">
    <property type="entry name" value="vWA-like"/>
    <property type="match status" value="1"/>
</dbReference>
<dbReference type="Gene3D" id="3.40.50.410">
    <property type="entry name" value="von Willebrand factor, type A domain"/>
    <property type="match status" value="1"/>
</dbReference>
<dbReference type="EMBL" id="AP023359">
    <property type="protein sequence ID" value="BCJ63792.1"/>
    <property type="molecule type" value="Genomic_DNA"/>
</dbReference>
<evidence type="ECO:0000259" key="2">
    <source>
        <dbReference type="PROSITE" id="PS50234"/>
    </source>
</evidence>
<evidence type="ECO:0000256" key="1">
    <source>
        <dbReference type="SAM" id="Phobius"/>
    </source>
</evidence>
<gene>
    <name evidence="3" type="ORF">Prubr_08130</name>
</gene>
<organism evidence="3 4">
    <name type="scientific">Polymorphospora rubra</name>
    <dbReference type="NCBI Taxonomy" id="338584"/>
    <lineage>
        <taxon>Bacteria</taxon>
        <taxon>Bacillati</taxon>
        <taxon>Actinomycetota</taxon>
        <taxon>Actinomycetes</taxon>
        <taxon>Micromonosporales</taxon>
        <taxon>Micromonosporaceae</taxon>
        <taxon>Polymorphospora</taxon>
    </lineage>
</organism>
<name>A0A810MS74_9ACTN</name>
<keyword evidence="4" id="KW-1185">Reference proteome</keyword>
<feature type="transmembrane region" description="Helical" evidence="1">
    <location>
        <begin position="12"/>
        <end position="32"/>
    </location>
</feature>
<reference evidence="3" key="1">
    <citation type="submission" date="2020-08" db="EMBL/GenBank/DDBJ databases">
        <title>Whole genome shotgun sequence of Polymorphospora rubra NBRC 101157.</title>
        <authorList>
            <person name="Komaki H."/>
            <person name="Tamura T."/>
        </authorList>
    </citation>
    <scope>NUCLEOTIDE SEQUENCE</scope>
    <source>
        <strain evidence="3">NBRC 101157</strain>
    </source>
</reference>
<dbReference type="InterPro" id="IPR002035">
    <property type="entry name" value="VWF_A"/>
</dbReference>
<dbReference type="KEGG" id="pry:Prubr_08130"/>
<feature type="domain" description="VWFA" evidence="2">
    <location>
        <begin position="412"/>
        <end position="600"/>
    </location>
</feature>
<evidence type="ECO:0000313" key="3">
    <source>
        <dbReference type="EMBL" id="BCJ63792.1"/>
    </source>
</evidence>
<dbReference type="PANTHER" id="PTHR10166:SF37">
    <property type="entry name" value="STOLID, ISOFORM H"/>
    <property type="match status" value="1"/>
</dbReference>
<dbReference type="InterPro" id="IPR036465">
    <property type="entry name" value="vWFA_dom_sf"/>
</dbReference>
<keyword evidence="1" id="KW-0812">Transmembrane</keyword>
<dbReference type="AlphaFoldDB" id="A0A810MS74"/>
<dbReference type="SMART" id="SM00327">
    <property type="entry name" value="VWA"/>
    <property type="match status" value="1"/>
</dbReference>
<proteinExistence type="predicted"/>
<dbReference type="Pfam" id="PF00092">
    <property type="entry name" value="VWA"/>
    <property type="match status" value="1"/>
</dbReference>
<dbReference type="Proteomes" id="UP000680866">
    <property type="component" value="Chromosome"/>
</dbReference>
<evidence type="ECO:0000313" key="4">
    <source>
        <dbReference type="Proteomes" id="UP000680866"/>
    </source>
</evidence>
<keyword evidence="1" id="KW-1133">Transmembrane helix</keyword>
<accession>A0A810MS74</accession>
<dbReference type="Pfam" id="PF13531">
    <property type="entry name" value="SBP_bac_11"/>
    <property type="match status" value="1"/>
</dbReference>